<protein>
    <submittedName>
        <fullName evidence="2">Uncharacterized protein</fullName>
    </submittedName>
</protein>
<evidence type="ECO:0000313" key="2">
    <source>
        <dbReference type="EMBL" id="KAL3753742.1"/>
    </source>
</evidence>
<sequence>MGVSKPSSLLLLWLLVAASASDVAQLVESRTLPSFPSQQPGYSKILATLGVVCKCCDGGGECTVTWEGSCSKLQCLPWKLG</sequence>
<proteinExistence type="predicted"/>
<gene>
    <name evidence="2" type="ORF">ACJRO7_001043</name>
</gene>
<keyword evidence="3" id="KW-1185">Reference proteome</keyword>
<organism evidence="2 3">
    <name type="scientific">Eucalyptus globulus</name>
    <name type="common">Tasmanian blue gum</name>
    <dbReference type="NCBI Taxonomy" id="34317"/>
    <lineage>
        <taxon>Eukaryota</taxon>
        <taxon>Viridiplantae</taxon>
        <taxon>Streptophyta</taxon>
        <taxon>Embryophyta</taxon>
        <taxon>Tracheophyta</taxon>
        <taxon>Spermatophyta</taxon>
        <taxon>Magnoliopsida</taxon>
        <taxon>eudicotyledons</taxon>
        <taxon>Gunneridae</taxon>
        <taxon>Pentapetalae</taxon>
        <taxon>rosids</taxon>
        <taxon>malvids</taxon>
        <taxon>Myrtales</taxon>
        <taxon>Myrtaceae</taxon>
        <taxon>Myrtoideae</taxon>
        <taxon>Eucalypteae</taxon>
        <taxon>Eucalyptus</taxon>
    </lineage>
</organism>
<name>A0ABD3LUZ5_EUCGL</name>
<feature type="chain" id="PRO_5044778434" evidence="1">
    <location>
        <begin position="21"/>
        <end position="81"/>
    </location>
</feature>
<reference evidence="2 3" key="1">
    <citation type="submission" date="2024-11" db="EMBL/GenBank/DDBJ databases">
        <title>Chromosome-level genome assembly of Eucalyptus globulus Labill. provides insights into its genome evolution.</title>
        <authorList>
            <person name="Li X."/>
        </authorList>
    </citation>
    <scope>NUCLEOTIDE SEQUENCE [LARGE SCALE GENOMIC DNA]</scope>
    <source>
        <strain evidence="2">CL2024</strain>
        <tissue evidence="2">Fresh tender leaves</tissue>
    </source>
</reference>
<comment type="caution">
    <text evidence="2">The sequence shown here is derived from an EMBL/GenBank/DDBJ whole genome shotgun (WGS) entry which is preliminary data.</text>
</comment>
<dbReference type="AlphaFoldDB" id="A0ABD3LUZ5"/>
<keyword evidence="1" id="KW-0732">Signal</keyword>
<dbReference type="PANTHER" id="PTHR37078">
    <property type="entry name" value="NODULE CYSTEINE-RICH (NCR) SECRETED PEPTIDE"/>
    <property type="match status" value="1"/>
</dbReference>
<evidence type="ECO:0000313" key="3">
    <source>
        <dbReference type="Proteomes" id="UP001634007"/>
    </source>
</evidence>
<accession>A0ABD3LUZ5</accession>
<dbReference type="PANTHER" id="PTHR37078:SF6">
    <property type="entry name" value="NODULE CYSTEINE-RICH (NCR) SECRETED PEPTIDE"/>
    <property type="match status" value="1"/>
</dbReference>
<dbReference type="Proteomes" id="UP001634007">
    <property type="component" value="Unassembled WGS sequence"/>
</dbReference>
<feature type="signal peptide" evidence="1">
    <location>
        <begin position="1"/>
        <end position="20"/>
    </location>
</feature>
<dbReference type="EMBL" id="JBJKBG010000001">
    <property type="protein sequence ID" value="KAL3753742.1"/>
    <property type="molecule type" value="Genomic_DNA"/>
</dbReference>
<evidence type="ECO:0000256" key="1">
    <source>
        <dbReference type="SAM" id="SignalP"/>
    </source>
</evidence>